<dbReference type="Proteomes" id="UP001597318">
    <property type="component" value="Unassembled WGS sequence"/>
</dbReference>
<keyword evidence="2" id="KW-1185">Reference proteome</keyword>
<evidence type="ECO:0000313" key="1">
    <source>
        <dbReference type="EMBL" id="MFD2216464.1"/>
    </source>
</evidence>
<sequence>MFISIVLTLSILVLSCSLYLFSKSAEIRAKTRTEALYTFQITKQNESILNQINRISEGSIQSEPLHNPIDNVEDRLVMDVQITNDQVEQEELLLNPATEITSETLLSIEELKEVEIDSLSAAFLEKVNAKEDIHTLVDAVSEEGKTIQGSVDLELQEQDTKNSWFNFKEVDLFLCDRPEKGLYYIAVRLIEKIDEYTAFIGDGTADRMFEHQKLSSYEEGDIIIAQISVSKHIWTVLNVWGIDDESTYLTQNSLGNTHVS</sequence>
<evidence type="ECO:0000313" key="2">
    <source>
        <dbReference type="Proteomes" id="UP001597318"/>
    </source>
</evidence>
<protein>
    <submittedName>
        <fullName evidence="1">Uncharacterized protein</fullName>
    </submittedName>
</protein>
<gene>
    <name evidence="1" type="ORF">ACFSKK_22570</name>
</gene>
<name>A0ABW5C3G0_9BACI</name>
<dbReference type="EMBL" id="JBHUIK010000007">
    <property type="protein sequence ID" value="MFD2216464.1"/>
    <property type="molecule type" value="Genomic_DNA"/>
</dbReference>
<accession>A0ABW5C3G0</accession>
<proteinExistence type="predicted"/>
<comment type="caution">
    <text evidence="1">The sequence shown here is derived from an EMBL/GenBank/DDBJ whole genome shotgun (WGS) entry which is preliminary data.</text>
</comment>
<organism evidence="1 2">
    <name type="scientific">Metabacillus endolithicus</name>
    <dbReference type="NCBI Taxonomy" id="1535204"/>
    <lineage>
        <taxon>Bacteria</taxon>
        <taxon>Bacillati</taxon>
        <taxon>Bacillota</taxon>
        <taxon>Bacilli</taxon>
        <taxon>Bacillales</taxon>
        <taxon>Bacillaceae</taxon>
        <taxon>Metabacillus</taxon>
    </lineage>
</organism>
<dbReference type="RefSeq" id="WP_247347598.1">
    <property type="nucleotide sequence ID" value="NZ_CP095551.1"/>
</dbReference>
<reference evidence="2" key="1">
    <citation type="journal article" date="2019" name="Int. J. Syst. Evol. Microbiol.">
        <title>The Global Catalogue of Microorganisms (GCM) 10K type strain sequencing project: providing services to taxonomists for standard genome sequencing and annotation.</title>
        <authorList>
            <consortium name="The Broad Institute Genomics Platform"/>
            <consortium name="The Broad Institute Genome Sequencing Center for Infectious Disease"/>
            <person name="Wu L."/>
            <person name="Ma J."/>
        </authorList>
    </citation>
    <scope>NUCLEOTIDE SEQUENCE [LARGE SCALE GENOMIC DNA]</scope>
    <source>
        <strain evidence="2">CGMCC 1.15474</strain>
    </source>
</reference>